<feature type="region of interest" description="Disordered" evidence="1">
    <location>
        <begin position="1"/>
        <end position="133"/>
    </location>
</feature>
<feature type="compositionally biased region" description="Low complexity" evidence="1">
    <location>
        <begin position="122"/>
        <end position="133"/>
    </location>
</feature>
<gene>
    <name evidence="2" type="ORF">G4P62_019515</name>
</gene>
<reference evidence="2" key="1">
    <citation type="submission" date="2020-03" db="EMBL/GenBank/DDBJ databases">
        <title>Intra-Species Differences in Population Size shape Life History and Genome Evolution.</title>
        <authorList>
            <person name="Willemsen D."/>
            <person name="Cui R."/>
            <person name="Valenzano D.R."/>
        </authorList>
    </citation>
    <scope>NUCLEOTIDE SEQUENCE</scope>
    <source>
        <strain evidence="2">GRZ</strain>
        <tissue evidence="2">Whole</tissue>
    </source>
</reference>
<name>A0A9D2XCU8_NOTFU</name>
<sequence length="133" mass="15032">MQRELQQLRLQQPPEPQAQPLEPQAQPPEPQAQPLEPQAQPSEPQRSPQQPEVDTRGTKLKLTFSSASEELTETEAPVPKKKNKSEKSKRTKKAISPHTAHTFSDTVRKVAQEEALRHGEGLPRLGPLLRWEK</sequence>
<dbReference type="Proteomes" id="UP000822369">
    <property type="component" value="Unassembled WGS sequence"/>
</dbReference>
<protein>
    <submittedName>
        <fullName evidence="2">Transcription factor SOX-9-like</fullName>
    </submittedName>
</protein>
<evidence type="ECO:0000313" key="3">
    <source>
        <dbReference type="Proteomes" id="UP000822369"/>
    </source>
</evidence>
<accession>A0A9D2XCU8</accession>
<feature type="compositionally biased region" description="Basic residues" evidence="1">
    <location>
        <begin position="79"/>
        <end position="95"/>
    </location>
</feature>
<dbReference type="EMBL" id="JAAVVJ010000165">
    <property type="protein sequence ID" value="KAF7199263.1"/>
    <property type="molecule type" value="Genomic_DNA"/>
</dbReference>
<organism evidence="2 3">
    <name type="scientific">Nothobranchius furzeri</name>
    <name type="common">Turquoise killifish</name>
    <dbReference type="NCBI Taxonomy" id="105023"/>
    <lineage>
        <taxon>Eukaryota</taxon>
        <taxon>Metazoa</taxon>
        <taxon>Chordata</taxon>
        <taxon>Craniata</taxon>
        <taxon>Vertebrata</taxon>
        <taxon>Euteleostomi</taxon>
        <taxon>Actinopterygii</taxon>
        <taxon>Neopterygii</taxon>
        <taxon>Teleostei</taxon>
        <taxon>Neoteleostei</taxon>
        <taxon>Acanthomorphata</taxon>
        <taxon>Ovalentaria</taxon>
        <taxon>Atherinomorphae</taxon>
        <taxon>Cyprinodontiformes</taxon>
        <taxon>Nothobranchiidae</taxon>
        <taxon>Nothobranchius</taxon>
    </lineage>
</organism>
<feature type="compositionally biased region" description="Low complexity" evidence="1">
    <location>
        <begin position="32"/>
        <end position="52"/>
    </location>
</feature>
<evidence type="ECO:0000313" key="2">
    <source>
        <dbReference type="EMBL" id="KAF7199263.1"/>
    </source>
</evidence>
<dbReference type="KEGG" id="nfu:107373167"/>
<comment type="caution">
    <text evidence="2">The sequence shown here is derived from an EMBL/GenBank/DDBJ whole genome shotgun (WGS) entry which is preliminary data.</text>
</comment>
<dbReference type="AlphaFoldDB" id="A0A9D2XCU8"/>
<evidence type="ECO:0000256" key="1">
    <source>
        <dbReference type="SAM" id="MobiDB-lite"/>
    </source>
</evidence>
<proteinExistence type="predicted"/>
<feature type="compositionally biased region" description="Low complexity" evidence="1">
    <location>
        <begin position="1"/>
        <end position="24"/>
    </location>
</feature>
<feature type="compositionally biased region" description="Basic and acidic residues" evidence="1">
    <location>
        <begin position="106"/>
        <end position="121"/>
    </location>
</feature>